<dbReference type="Pfam" id="PF10370">
    <property type="entry name" value="Rv2993c-like_N"/>
    <property type="match status" value="1"/>
</dbReference>
<dbReference type="GO" id="GO:0019752">
    <property type="term" value="P:carboxylic acid metabolic process"/>
    <property type="evidence" value="ECO:0007669"/>
    <property type="project" value="UniProtKB-ARBA"/>
</dbReference>
<dbReference type="OrthoDB" id="9805307at2"/>
<protein>
    <submittedName>
        <fullName evidence="4">2-keto-4-pentenoate hydratase/2-oxohepta-3-ene-1,7-dioic acid hydratase (Catechol pathway)</fullName>
    </submittedName>
</protein>
<evidence type="ECO:0000313" key="4">
    <source>
        <dbReference type="EMBL" id="SFV21126.1"/>
    </source>
</evidence>
<reference evidence="4 5" key="1">
    <citation type="submission" date="2016-10" db="EMBL/GenBank/DDBJ databases">
        <authorList>
            <person name="de Groot N.N."/>
        </authorList>
    </citation>
    <scope>NUCLEOTIDE SEQUENCE [LARGE SCALE GENOMIC DNA]</scope>
    <source>
        <strain evidence="4 5">CGMCC 1.7054</strain>
    </source>
</reference>
<accession>A0A1I7MGT1</accession>
<dbReference type="InterPro" id="IPR036663">
    <property type="entry name" value="Fumarylacetoacetase_C_sf"/>
</dbReference>
<evidence type="ECO:0000313" key="5">
    <source>
        <dbReference type="Proteomes" id="UP000198881"/>
    </source>
</evidence>
<feature type="domain" description="Rv2993c-like N-terminal" evidence="3">
    <location>
        <begin position="1"/>
        <end position="59"/>
    </location>
</feature>
<dbReference type="FunFam" id="3.90.850.10:FF:000002">
    <property type="entry name" value="2-hydroxyhepta-2,4-diene-1,7-dioate isomerase"/>
    <property type="match status" value="1"/>
</dbReference>
<gene>
    <name evidence="4" type="ORF">SAMN04487966_102195</name>
</gene>
<dbReference type="Proteomes" id="UP000198881">
    <property type="component" value="Unassembled WGS sequence"/>
</dbReference>
<evidence type="ECO:0000259" key="2">
    <source>
        <dbReference type="Pfam" id="PF01557"/>
    </source>
</evidence>
<dbReference type="GO" id="GO:0046872">
    <property type="term" value="F:metal ion binding"/>
    <property type="evidence" value="ECO:0007669"/>
    <property type="project" value="UniProtKB-KW"/>
</dbReference>
<evidence type="ECO:0000256" key="1">
    <source>
        <dbReference type="ARBA" id="ARBA00022723"/>
    </source>
</evidence>
<sequence>MRIARFVVDAEPQYGLVEGEADAPLEELTVTALHGDPFFQGVQPTSRTHALEEVRLVAPIIPRSKVVGIGRNWAEHAAELGNEVPSRPMMFLKPNTSVVGPGEPVTLPSWSEEISYEAELAVVIGTICKDVPRERVDDVVFGYTVANDLTARDAQRGDGQWARAKGFDGACPLGPWIETGLKVADTEDLRITTHLDGELVQDGTTADMVFGVAELVSTVSEAFTLLPGDVILTGTPAGVGLVREGQRVECSVDAIGSLATVFRS</sequence>
<keyword evidence="1" id="KW-0479">Metal-binding</keyword>
<dbReference type="RefSeq" id="WP_091694527.1">
    <property type="nucleotide sequence ID" value="NZ_FPCG01000002.1"/>
</dbReference>
<dbReference type="AlphaFoldDB" id="A0A1I7MGT1"/>
<dbReference type="Pfam" id="PF01557">
    <property type="entry name" value="FAA_hydrolase"/>
    <property type="match status" value="1"/>
</dbReference>
<dbReference type="Gene3D" id="2.30.30.370">
    <property type="entry name" value="FAH"/>
    <property type="match status" value="1"/>
</dbReference>
<dbReference type="GO" id="GO:0016853">
    <property type="term" value="F:isomerase activity"/>
    <property type="evidence" value="ECO:0007669"/>
    <property type="project" value="UniProtKB-ARBA"/>
</dbReference>
<name>A0A1I7MGT1_9MICC</name>
<dbReference type="EMBL" id="FPCG01000002">
    <property type="protein sequence ID" value="SFV21126.1"/>
    <property type="molecule type" value="Genomic_DNA"/>
</dbReference>
<evidence type="ECO:0000259" key="3">
    <source>
        <dbReference type="Pfam" id="PF10370"/>
    </source>
</evidence>
<dbReference type="SUPFAM" id="SSF56529">
    <property type="entry name" value="FAH"/>
    <property type="match status" value="1"/>
</dbReference>
<dbReference type="Gene3D" id="3.90.850.10">
    <property type="entry name" value="Fumarylacetoacetase-like, C-terminal domain"/>
    <property type="match status" value="1"/>
</dbReference>
<dbReference type="PANTHER" id="PTHR11820:SF7">
    <property type="entry name" value="ACYLPYRUVASE FAHD1, MITOCHONDRIAL"/>
    <property type="match status" value="1"/>
</dbReference>
<proteinExistence type="predicted"/>
<organism evidence="4 5">
    <name type="scientific">Micrococcus terreus</name>
    <dbReference type="NCBI Taxonomy" id="574650"/>
    <lineage>
        <taxon>Bacteria</taxon>
        <taxon>Bacillati</taxon>
        <taxon>Actinomycetota</taxon>
        <taxon>Actinomycetes</taxon>
        <taxon>Micrococcales</taxon>
        <taxon>Micrococcaceae</taxon>
        <taxon>Micrococcus</taxon>
    </lineage>
</organism>
<dbReference type="GO" id="GO:0018773">
    <property type="term" value="F:acetylpyruvate hydrolase activity"/>
    <property type="evidence" value="ECO:0007669"/>
    <property type="project" value="TreeGrafter"/>
</dbReference>
<keyword evidence="5" id="KW-1185">Reference proteome</keyword>
<dbReference type="PANTHER" id="PTHR11820">
    <property type="entry name" value="ACYLPYRUVASE"/>
    <property type="match status" value="1"/>
</dbReference>
<feature type="domain" description="Fumarylacetoacetase-like C-terminal" evidence="2">
    <location>
        <begin position="65"/>
        <end position="261"/>
    </location>
</feature>
<dbReference type="InterPro" id="IPR011234">
    <property type="entry name" value="Fumarylacetoacetase-like_C"/>
</dbReference>
<dbReference type="InterPro" id="IPR018833">
    <property type="entry name" value="Rv2993c-like_N"/>
</dbReference>
<dbReference type="STRING" id="574650.SAMN04487966_102195"/>